<dbReference type="RefSeq" id="WP_116703477.1">
    <property type="nucleotide sequence ID" value="NZ_QUWV01000096.1"/>
</dbReference>
<reference evidence="3 4" key="1">
    <citation type="submission" date="2018-08" db="EMBL/GenBank/DDBJ databases">
        <title>Komagataeibacter sp. AV 382.</title>
        <authorList>
            <person name="Skraban J."/>
            <person name="Trcek J."/>
        </authorList>
    </citation>
    <scope>NUCLEOTIDE SEQUENCE [LARGE SCALE GENOMIC DNA]</scope>
    <source>
        <strain evidence="3 4">AV 382</strain>
    </source>
</reference>
<name>A0A371YYX7_9PROT</name>
<dbReference type="Proteomes" id="UP000262371">
    <property type="component" value="Unassembled WGS sequence"/>
</dbReference>
<keyword evidence="2" id="KW-0732">Signal</keyword>
<dbReference type="AlphaFoldDB" id="A0A371YYX7"/>
<protein>
    <recommendedName>
        <fullName evidence="5">Lipoprotein</fullName>
    </recommendedName>
</protein>
<evidence type="ECO:0000256" key="1">
    <source>
        <dbReference type="SAM" id="MobiDB-lite"/>
    </source>
</evidence>
<sequence>MNITIRALCTMAIALSLTACYGGHHHHRGGPSDGYQRGGYGRNYGGPGQMRGPAMEGGGGYR</sequence>
<keyword evidence="4" id="KW-1185">Reference proteome</keyword>
<accession>A0A371YYX7</accession>
<evidence type="ECO:0008006" key="5">
    <source>
        <dbReference type="Google" id="ProtNLM"/>
    </source>
</evidence>
<dbReference type="PROSITE" id="PS51257">
    <property type="entry name" value="PROKAR_LIPOPROTEIN"/>
    <property type="match status" value="1"/>
</dbReference>
<evidence type="ECO:0000313" key="3">
    <source>
        <dbReference type="EMBL" id="RFD19436.1"/>
    </source>
</evidence>
<comment type="caution">
    <text evidence="3">The sequence shown here is derived from an EMBL/GenBank/DDBJ whole genome shotgun (WGS) entry which is preliminary data.</text>
</comment>
<dbReference type="EMBL" id="QUWV01000096">
    <property type="protein sequence ID" value="RFD19436.1"/>
    <property type="molecule type" value="Genomic_DNA"/>
</dbReference>
<feature type="compositionally biased region" description="Gly residues" evidence="1">
    <location>
        <begin position="36"/>
        <end position="62"/>
    </location>
</feature>
<evidence type="ECO:0000313" key="4">
    <source>
        <dbReference type="Proteomes" id="UP000262371"/>
    </source>
</evidence>
<feature type="signal peptide" evidence="2">
    <location>
        <begin position="1"/>
        <end position="21"/>
    </location>
</feature>
<feature type="region of interest" description="Disordered" evidence="1">
    <location>
        <begin position="24"/>
        <end position="62"/>
    </location>
</feature>
<evidence type="ECO:0000256" key="2">
    <source>
        <dbReference type="SAM" id="SignalP"/>
    </source>
</evidence>
<proteinExistence type="predicted"/>
<gene>
    <name evidence="3" type="ORF">DY926_11360</name>
</gene>
<organism evidence="3 4">
    <name type="scientific">Komagataeibacter melaceti</name>
    <dbReference type="NCBI Taxonomy" id="2766577"/>
    <lineage>
        <taxon>Bacteria</taxon>
        <taxon>Pseudomonadati</taxon>
        <taxon>Pseudomonadota</taxon>
        <taxon>Alphaproteobacteria</taxon>
        <taxon>Acetobacterales</taxon>
        <taxon>Acetobacteraceae</taxon>
        <taxon>Komagataeibacter</taxon>
    </lineage>
</organism>
<feature type="chain" id="PRO_5016977394" description="Lipoprotein" evidence="2">
    <location>
        <begin position="22"/>
        <end position="62"/>
    </location>
</feature>